<accession>A0ACC7NUK7</accession>
<dbReference type="Proteomes" id="UP001631969">
    <property type="component" value="Unassembled WGS sequence"/>
</dbReference>
<reference evidence="1" key="1">
    <citation type="submission" date="2024-12" db="EMBL/GenBank/DDBJ databases">
        <authorList>
            <person name="Wu N."/>
        </authorList>
    </citation>
    <scope>NUCLEOTIDE SEQUENCE</scope>
    <source>
        <strain evidence="1">P15</strain>
    </source>
</reference>
<name>A0ACC7NUK7_9BACL</name>
<evidence type="ECO:0000313" key="1">
    <source>
        <dbReference type="EMBL" id="MFM9328042.1"/>
    </source>
</evidence>
<proteinExistence type="predicted"/>
<keyword evidence="2" id="KW-1185">Reference proteome</keyword>
<dbReference type="EMBL" id="JBJURJ010000004">
    <property type="protein sequence ID" value="MFM9328042.1"/>
    <property type="molecule type" value="Genomic_DNA"/>
</dbReference>
<protein>
    <submittedName>
        <fullName evidence="1">Extracellular solute-binding protein</fullName>
    </submittedName>
</protein>
<sequence length="525" mass="57973">MTTKWGQYVIALSVAGLAVAGLAACSAKEPAAEPSPAVGASAASGPSASAAVKGKFRMFASDFNNQYPASPSMQIPAIKYMGEKTNTDIDLVFIPHGQYADQLRIKFASGDIPDVYQTWGIADAEPIQNNLALELNELLDKYGPNLKKNIPQSAWDAVTINGKIMGIPTPATRNAPAERLLYVRKDWMDKLGLQAPKTSEELLAVLRAFKEKDPNGNGKPDEIPFSAREKFTWLDNLFGMWGVNPDSFSIYNNEVIPSFIHPNTKKALEFVKTLYAEKLIDSEFMTNTSTIWKQKILSDRVGMFNSNQSVGGTWFRDLKSSLKDNPNADLMAIPTPVGTGYSGPVGRVEQPVNKTFILFKQSKNAEAVIRFFNWLASEEGNAYAAYGPEGQALTRQGNDWVHTSEKDKELQQAWRNAIFNIVELDSTINMVKQDEAILAHMKQAIEVSKKEGIPNPLAPMPIPQSLLSQSELKWSGSLFQEAVAKIVAGDKPLDSFDEFVAVWKKQGGEKIIKEATDWYNRNGKK</sequence>
<evidence type="ECO:0000313" key="2">
    <source>
        <dbReference type="Proteomes" id="UP001631969"/>
    </source>
</evidence>
<comment type="caution">
    <text evidence="1">The sequence shown here is derived from an EMBL/GenBank/DDBJ whole genome shotgun (WGS) entry which is preliminary data.</text>
</comment>
<organism evidence="1 2">
    <name type="scientific">Paenibacillus mesotrionivorans</name>
    <dbReference type="NCBI Taxonomy" id="3160968"/>
    <lineage>
        <taxon>Bacteria</taxon>
        <taxon>Bacillati</taxon>
        <taxon>Bacillota</taxon>
        <taxon>Bacilli</taxon>
        <taxon>Bacillales</taxon>
        <taxon>Paenibacillaceae</taxon>
        <taxon>Paenibacillus</taxon>
    </lineage>
</organism>
<gene>
    <name evidence="1" type="ORF">ACI1P1_07085</name>
</gene>